<dbReference type="RefSeq" id="WP_382420582.1">
    <property type="nucleotide sequence ID" value="NZ_JBHSCW010000001.1"/>
</dbReference>
<organism evidence="2 3">
    <name type="scientific">Fodinicurvata halophila</name>
    <dbReference type="NCBI Taxonomy" id="1419723"/>
    <lineage>
        <taxon>Bacteria</taxon>
        <taxon>Pseudomonadati</taxon>
        <taxon>Pseudomonadota</taxon>
        <taxon>Alphaproteobacteria</taxon>
        <taxon>Rhodospirillales</taxon>
        <taxon>Rhodovibrionaceae</taxon>
        <taxon>Fodinicurvata</taxon>
    </lineage>
</organism>
<reference evidence="3" key="1">
    <citation type="journal article" date="2019" name="Int. J. Syst. Evol. Microbiol.">
        <title>The Global Catalogue of Microorganisms (GCM) 10K type strain sequencing project: providing services to taxonomists for standard genome sequencing and annotation.</title>
        <authorList>
            <consortium name="The Broad Institute Genomics Platform"/>
            <consortium name="The Broad Institute Genome Sequencing Center for Infectious Disease"/>
            <person name="Wu L."/>
            <person name="Ma J."/>
        </authorList>
    </citation>
    <scope>NUCLEOTIDE SEQUENCE [LARGE SCALE GENOMIC DNA]</scope>
    <source>
        <strain evidence="3">CECT 8472</strain>
    </source>
</reference>
<name>A0ABV8UG80_9PROT</name>
<dbReference type="Gene3D" id="3.90.1200.10">
    <property type="match status" value="1"/>
</dbReference>
<proteinExistence type="predicted"/>
<evidence type="ECO:0000313" key="3">
    <source>
        <dbReference type="Proteomes" id="UP001595799"/>
    </source>
</evidence>
<keyword evidence="3" id="KW-1185">Reference proteome</keyword>
<dbReference type="InterPro" id="IPR002575">
    <property type="entry name" value="Aminoglycoside_PTrfase"/>
</dbReference>
<dbReference type="InterPro" id="IPR051678">
    <property type="entry name" value="AGP_Transferase"/>
</dbReference>
<protein>
    <submittedName>
        <fullName evidence="2">Phosphotransferase family protein</fullName>
    </submittedName>
</protein>
<dbReference type="PANTHER" id="PTHR21310">
    <property type="entry name" value="AMINOGLYCOSIDE PHOSPHOTRANSFERASE-RELATED-RELATED"/>
    <property type="match status" value="1"/>
</dbReference>
<dbReference type="PANTHER" id="PTHR21310:SF57">
    <property type="entry name" value="BLR2944 PROTEIN"/>
    <property type="match status" value="1"/>
</dbReference>
<dbReference type="InterPro" id="IPR011009">
    <property type="entry name" value="Kinase-like_dom_sf"/>
</dbReference>
<gene>
    <name evidence="2" type="ORF">ACFOW6_01895</name>
</gene>
<dbReference type="EMBL" id="JBHSCW010000001">
    <property type="protein sequence ID" value="MFC4350287.1"/>
    <property type="molecule type" value="Genomic_DNA"/>
</dbReference>
<sequence>MYLDDAEISRLERHLAEAFGAQQVRVQAHEKLSGGAIQENWALDIQVSGGPRNGSHALVLRTDSASGVAVSHSRLEEFALLKAAWDAGVCVPEPLHHSRDQSVLGKDFCLMRRVEGTAVGQKVVKDDSLAGGDKERLAEALGRELARIHTITPATHSFDFLGLPEDAPAPHQLRTLYGYVDAIDRPQPALEWGMRWLNLRLPETEEVVLAHRDYRTGNYMADETGVRGILDWEFAGWSDPHEDLGWFCAMCWRFGMRDKPAGGIGSRAAFYRGYRAESGRRIDPAKVYWWEVFAHLRWAVIALQQVERYLSGEEATLDLGLIGLRLPEIEIEMLDMTAPGQQLPSAQDAEAAA</sequence>
<dbReference type="InterPro" id="IPR041726">
    <property type="entry name" value="ACAD10_11_N"/>
</dbReference>
<comment type="caution">
    <text evidence="2">The sequence shown here is derived from an EMBL/GenBank/DDBJ whole genome shotgun (WGS) entry which is preliminary data.</text>
</comment>
<accession>A0ABV8UG80</accession>
<dbReference type="Proteomes" id="UP001595799">
    <property type="component" value="Unassembled WGS sequence"/>
</dbReference>
<dbReference type="CDD" id="cd05154">
    <property type="entry name" value="ACAD10_11_N-like"/>
    <property type="match status" value="1"/>
</dbReference>
<evidence type="ECO:0000259" key="1">
    <source>
        <dbReference type="Pfam" id="PF01636"/>
    </source>
</evidence>
<dbReference type="Pfam" id="PF01636">
    <property type="entry name" value="APH"/>
    <property type="match status" value="1"/>
</dbReference>
<feature type="domain" description="Aminoglycoside phosphotransferase" evidence="1">
    <location>
        <begin position="31"/>
        <end position="274"/>
    </location>
</feature>
<dbReference type="Gene3D" id="3.30.200.20">
    <property type="entry name" value="Phosphorylase Kinase, domain 1"/>
    <property type="match status" value="1"/>
</dbReference>
<evidence type="ECO:0000313" key="2">
    <source>
        <dbReference type="EMBL" id="MFC4350287.1"/>
    </source>
</evidence>
<dbReference type="SUPFAM" id="SSF56112">
    <property type="entry name" value="Protein kinase-like (PK-like)"/>
    <property type="match status" value="1"/>
</dbReference>